<evidence type="ECO:0000259" key="1">
    <source>
        <dbReference type="Pfam" id="PF00561"/>
    </source>
</evidence>
<dbReference type="PANTHER" id="PTHR43798:SF33">
    <property type="entry name" value="HYDROLASE, PUTATIVE (AFU_ORTHOLOGUE AFUA_2G14860)-RELATED"/>
    <property type="match status" value="1"/>
</dbReference>
<dbReference type="InterPro" id="IPR050266">
    <property type="entry name" value="AB_hydrolase_sf"/>
</dbReference>
<accession>A0ABR4ZC24</accession>
<comment type="caution">
    <text evidence="2">The sequence shown here is derived from an EMBL/GenBank/DDBJ whole genome shotgun (WGS) entry which is preliminary data.</text>
</comment>
<proteinExistence type="predicted"/>
<sequence>MKSGTLKVPGATLFYEERGSGPLLVLLPGSGADAAMFDHLAELLMPHFTVLAADPRGYSRSPLDGPPVDQQVEVMSEDIHRLIEDRAPAGESVYVFGASGGAVVALDLLARHPDRLALVVAHEPPSFGLLPDAADHRAFVDEVYELFHREGAAVAGAHFAAGVGAQLRGLPDPATLPPRAADMVARVMANLPIMLEHELRQITSHLPDETALAAVADRLVLAVGAESPGTLPYRSAATLADRLGTPLIEFPGGHGGLNQHPEAFGRKLLDVLQSTRMRAGAID</sequence>
<dbReference type="Pfam" id="PF00561">
    <property type="entry name" value="Abhydrolase_1"/>
    <property type="match status" value="1"/>
</dbReference>
<evidence type="ECO:0000313" key="2">
    <source>
        <dbReference type="EMBL" id="KIA62816.1"/>
    </source>
</evidence>
<dbReference type="Proteomes" id="UP000031364">
    <property type="component" value="Unassembled WGS sequence"/>
</dbReference>
<dbReference type="EMBL" id="JNFP01000028">
    <property type="protein sequence ID" value="KIA62816.1"/>
    <property type="molecule type" value="Genomic_DNA"/>
</dbReference>
<dbReference type="PANTHER" id="PTHR43798">
    <property type="entry name" value="MONOACYLGLYCEROL LIPASE"/>
    <property type="match status" value="1"/>
</dbReference>
<keyword evidence="2" id="KW-0378">Hydrolase</keyword>
<dbReference type="InterPro" id="IPR000073">
    <property type="entry name" value="AB_hydrolase_1"/>
</dbReference>
<organism evidence="2 3">
    <name type="scientific">Nocardia vulneris</name>
    <dbReference type="NCBI Taxonomy" id="1141657"/>
    <lineage>
        <taxon>Bacteria</taxon>
        <taxon>Bacillati</taxon>
        <taxon>Actinomycetota</taxon>
        <taxon>Actinomycetes</taxon>
        <taxon>Mycobacteriales</taxon>
        <taxon>Nocardiaceae</taxon>
        <taxon>Nocardia</taxon>
    </lineage>
</organism>
<dbReference type="GO" id="GO:0016787">
    <property type="term" value="F:hydrolase activity"/>
    <property type="evidence" value="ECO:0007669"/>
    <property type="project" value="UniProtKB-KW"/>
</dbReference>
<name>A0ABR4ZC24_9NOCA</name>
<evidence type="ECO:0000313" key="3">
    <source>
        <dbReference type="Proteomes" id="UP000031364"/>
    </source>
</evidence>
<keyword evidence="3" id="KW-1185">Reference proteome</keyword>
<dbReference type="SUPFAM" id="SSF53474">
    <property type="entry name" value="alpha/beta-Hydrolases"/>
    <property type="match status" value="1"/>
</dbReference>
<dbReference type="RefSeq" id="WP_043674244.1">
    <property type="nucleotide sequence ID" value="NZ_BDCI01000001.1"/>
</dbReference>
<dbReference type="Gene3D" id="3.40.50.1820">
    <property type="entry name" value="alpha/beta hydrolase"/>
    <property type="match status" value="1"/>
</dbReference>
<feature type="domain" description="AB hydrolase-1" evidence="1">
    <location>
        <begin position="22"/>
        <end position="141"/>
    </location>
</feature>
<protein>
    <submittedName>
        <fullName evidence="2">Alpha/beta hydrolase</fullName>
    </submittedName>
</protein>
<reference evidence="2 3" key="1">
    <citation type="journal article" date="2014" name="Int. J. Syst. Evol. Microbiol.">
        <title>Nocardia vulneris sp. nov., isolated from wounds of human patients in North America.</title>
        <authorList>
            <person name="Lasker B.A."/>
            <person name="Bell M."/>
            <person name="Klenk H.P."/>
            <person name="Sproer C."/>
            <person name="Schumann C."/>
            <person name="Schumann P."/>
            <person name="Brown J.M."/>
        </authorList>
    </citation>
    <scope>NUCLEOTIDE SEQUENCE [LARGE SCALE GENOMIC DNA]</scope>
    <source>
        <strain evidence="2 3">W9851</strain>
    </source>
</reference>
<gene>
    <name evidence="2" type="ORF">FG87_23155</name>
</gene>
<dbReference type="InterPro" id="IPR029058">
    <property type="entry name" value="AB_hydrolase_fold"/>
</dbReference>